<keyword evidence="1" id="KW-0812">Transmembrane</keyword>
<protein>
    <submittedName>
        <fullName evidence="2">Uncharacterized protein</fullName>
    </submittedName>
</protein>
<evidence type="ECO:0000256" key="1">
    <source>
        <dbReference type="SAM" id="Phobius"/>
    </source>
</evidence>
<keyword evidence="1" id="KW-1133">Transmembrane helix</keyword>
<feature type="transmembrane region" description="Helical" evidence="1">
    <location>
        <begin position="34"/>
        <end position="56"/>
    </location>
</feature>
<proteinExistence type="predicted"/>
<organism evidence="2 3">
    <name type="scientific">Enhygromyxa salina</name>
    <dbReference type="NCBI Taxonomy" id="215803"/>
    <lineage>
        <taxon>Bacteria</taxon>
        <taxon>Pseudomonadati</taxon>
        <taxon>Myxococcota</taxon>
        <taxon>Polyangia</taxon>
        <taxon>Nannocystales</taxon>
        <taxon>Nannocystaceae</taxon>
        <taxon>Enhygromyxa</taxon>
    </lineage>
</organism>
<gene>
    <name evidence="2" type="ORF">ENSA7_79720</name>
</gene>
<reference evidence="2 3" key="1">
    <citation type="submission" date="2018-03" db="EMBL/GenBank/DDBJ databases">
        <title>Draft Genome Sequences of the Obligatory Marine Myxobacteria Enhygromyxa salina SWB007.</title>
        <authorList>
            <person name="Poehlein A."/>
            <person name="Moghaddam J.A."/>
            <person name="Harms H."/>
            <person name="Alanjari M."/>
            <person name="Koenig G.M."/>
            <person name="Daniel R."/>
            <person name="Schaeberle T.F."/>
        </authorList>
    </citation>
    <scope>NUCLEOTIDE SEQUENCE [LARGE SCALE GENOMIC DNA]</scope>
    <source>
        <strain evidence="2 3">SWB007</strain>
    </source>
</reference>
<dbReference type="AlphaFoldDB" id="A0A2S9XKY6"/>
<sequence>MSSTLARVRDRFEATPRSLDDEQLSRIARGDRGCLGDLVSGVGAVSLVVAVILGAMETISFTWTYVGVGLWIAGFVWGTVSQSRSGARRKQALESGPLVVAVVLRSEAWLQRPGKRVGRAVVVFTTAQPHRFDRDWVERAALAVQDTLEAKAGGSTWVPLRALLVDQDSFGMHRVPPELLPEADPDAEPAPVYIAAMHVDPERLDSAYLGGDDDREAGELDVDIDAPRRAPHVLVIVDPEHSFIEHVPQVPQAAE</sequence>
<dbReference type="RefSeq" id="WP_106094727.1">
    <property type="nucleotide sequence ID" value="NZ_PVNL01000147.1"/>
</dbReference>
<keyword evidence="1" id="KW-0472">Membrane</keyword>
<evidence type="ECO:0000313" key="2">
    <source>
        <dbReference type="EMBL" id="PRP93544.1"/>
    </source>
</evidence>
<feature type="transmembrane region" description="Helical" evidence="1">
    <location>
        <begin position="62"/>
        <end position="80"/>
    </location>
</feature>
<dbReference type="OrthoDB" id="5507035at2"/>
<comment type="caution">
    <text evidence="2">The sequence shown here is derived from an EMBL/GenBank/DDBJ whole genome shotgun (WGS) entry which is preliminary data.</text>
</comment>
<dbReference type="Proteomes" id="UP000238823">
    <property type="component" value="Unassembled WGS sequence"/>
</dbReference>
<evidence type="ECO:0000313" key="3">
    <source>
        <dbReference type="Proteomes" id="UP000238823"/>
    </source>
</evidence>
<name>A0A2S9XKY6_9BACT</name>
<accession>A0A2S9XKY6</accession>
<dbReference type="EMBL" id="PVNL01000147">
    <property type="protein sequence ID" value="PRP93544.1"/>
    <property type="molecule type" value="Genomic_DNA"/>
</dbReference>